<dbReference type="PIRSF" id="PIRSF004869">
    <property type="entry name" value="PflX_prd"/>
    <property type="match status" value="1"/>
</dbReference>
<dbReference type="PANTHER" id="PTHR43075:SF1">
    <property type="entry name" value="FORMATE LYASE ACTIVATING ENZYME, PUTATIVE (AFU_ORTHOLOGUE AFUA_2G15630)-RELATED"/>
    <property type="match status" value="1"/>
</dbReference>
<dbReference type="PANTHER" id="PTHR43075">
    <property type="entry name" value="FORMATE LYASE ACTIVATING ENZYME, PUTATIVE (AFU_ORTHOLOGUE AFUA_2G15630)-RELATED"/>
    <property type="match status" value="1"/>
</dbReference>
<keyword evidence="2" id="KW-0479">Metal-binding</keyword>
<evidence type="ECO:0000256" key="2">
    <source>
        <dbReference type="ARBA" id="ARBA00022723"/>
    </source>
</evidence>
<evidence type="ECO:0000259" key="5">
    <source>
        <dbReference type="Pfam" id="PF04055"/>
    </source>
</evidence>
<accession>A0ABT2RJD8</accession>
<feature type="domain" description="Radical SAM core" evidence="5">
    <location>
        <begin position="52"/>
        <end position="180"/>
    </location>
</feature>
<name>A0ABT2RJD8_9FIRM</name>
<evidence type="ECO:0000313" key="7">
    <source>
        <dbReference type="Proteomes" id="UP001652431"/>
    </source>
</evidence>
<evidence type="ECO:0000256" key="4">
    <source>
        <dbReference type="ARBA" id="ARBA00023014"/>
    </source>
</evidence>
<gene>
    <name evidence="6" type="ORF">OCV99_02970</name>
</gene>
<dbReference type="InterPro" id="IPR040085">
    <property type="entry name" value="MJ0674-like"/>
</dbReference>
<dbReference type="InterPro" id="IPR058240">
    <property type="entry name" value="rSAM_sf"/>
</dbReference>
<dbReference type="Gene3D" id="3.20.20.70">
    <property type="entry name" value="Aldolase class I"/>
    <property type="match status" value="1"/>
</dbReference>
<evidence type="ECO:0000313" key="6">
    <source>
        <dbReference type="EMBL" id="MCU6685527.1"/>
    </source>
</evidence>
<keyword evidence="3" id="KW-0408">Iron</keyword>
<organism evidence="6 7">
    <name type="scientific">Dorea acetigenes</name>
    <dbReference type="NCBI Taxonomy" id="2981787"/>
    <lineage>
        <taxon>Bacteria</taxon>
        <taxon>Bacillati</taxon>
        <taxon>Bacillota</taxon>
        <taxon>Clostridia</taxon>
        <taxon>Lachnospirales</taxon>
        <taxon>Lachnospiraceae</taxon>
        <taxon>Dorea</taxon>
    </lineage>
</organism>
<evidence type="ECO:0000256" key="1">
    <source>
        <dbReference type="ARBA" id="ARBA00022691"/>
    </source>
</evidence>
<dbReference type="SUPFAM" id="SSF102114">
    <property type="entry name" value="Radical SAM enzymes"/>
    <property type="match status" value="1"/>
</dbReference>
<dbReference type="Pfam" id="PF04055">
    <property type="entry name" value="Radical_SAM"/>
    <property type="match status" value="1"/>
</dbReference>
<dbReference type="SFLD" id="SFLDS00029">
    <property type="entry name" value="Radical_SAM"/>
    <property type="match status" value="1"/>
</dbReference>
<dbReference type="InterPro" id="IPR016431">
    <property type="entry name" value="Pyrv-formate_lyase-activ_prd"/>
</dbReference>
<protein>
    <submittedName>
        <fullName evidence="6">Radical SAM protein</fullName>
    </submittedName>
</protein>
<dbReference type="InterPro" id="IPR007197">
    <property type="entry name" value="rSAM"/>
</dbReference>
<sequence length="296" mass="33224">MECVLCPRECGADREQGKLGFCGETAALRVSRAALHMWEEPCISGKEGSGTVFFTGCTLRCVYCQNHVIATGKVGKLISIERLAEIFLELQDAKANNINLVTPTHFVPQIIKALDLAKEKGLMLPVVYNTGGYENVETLRALEGYVDIYLPDFKYLDPVHAGRYSMAEDYPEVAKKALAEMVRQTGNPEFDRRGMMMRGVIVRHLLLPGCLHDAKKIVSYLHHAYGNRIYMSLLSQYTPLDSLDKKAFPELAVKVRHKNYERLVDYTIDLGVEQAFIQEGETAKESFIPPFTLEGV</sequence>
<evidence type="ECO:0000256" key="3">
    <source>
        <dbReference type="ARBA" id="ARBA00023004"/>
    </source>
</evidence>
<proteinExistence type="predicted"/>
<dbReference type="EMBL" id="JAOQJU010000002">
    <property type="protein sequence ID" value="MCU6685527.1"/>
    <property type="molecule type" value="Genomic_DNA"/>
</dbReference>
<dbReference type="InterPro" id="IPR013785">
    <property type="entry name" value="Aldolase_TIM"/>
</dbReference>
<keyword evidence="7" id="KW-1185">Reference proteome</keyword>
<dbReference type="CDD" id="cd01335">
    <property type="entry name" value="Radical_SAM"/>
    <property type="match status" value="1"/>
</dbReference>
<keyword evidence="4" id="KW-0411">Iron-sulfur</keyword>
<keyword evidence="1" id="KW-0949">S-adenosyl-L-methionine</keyword>
<dbReference type="SFLD" id="SFLDG01099">
    <property type="entry name" value="Uncharacterised_Radical_SAM_Su"/>
    <property type="match status" value="1"/>
</dbReference>
<comment type="caution">
    <text evidence="6">The sequence shown here is derived from an EMBL/GenBank/DDBJ whole genome shotgun (WGS) entry which is preliminary data.</text>
</comment>
<reference evidence="6 7" key="1">
    <citation type="journal article" date="2021" name="ISME Commun">
        <title>Automated analysis of genomic sequences facilitates high-throughput and comprehensive description of bacteria.</title>
        <authorList>
            <person name="Hitch T.C.A."/>
        </authorList>
    </citation>
    <scope>NUCLEOTIDE SEQUENCE [LARGE SCALE GENOMIC DNA]</scope>
    <source>
        <strain evidence="6 7">Sanger_03</strain>
    </source>
</reference>
<dbReference type="Proteomes" id="UP001652431">
    <property type="component" value="Unassembled WGS sequence"/>
</dbReference>